<keyword evidence="1" id="KW-0472">Membrane</keyword>
<keyword evidence="3" id="KW-1185">Reference proteome</keyword>
<evidence type="ECO:0000313" key="2">
    <source>
        <dbReference type="EMBL" id="RUO69605.1"/>
    </source>
</evidence>
<sequence length="65" mass="6984">MPMEMIKGELQPIPVESNPTEWIRAVYLGIEKAGDFNKKASVYTAIAVFLSVVASLISVLSASAT</sequence>
<keyword evidence="1" id="KW-0812">Transmembrane</keyword>
<keyword evidence="1" id="KW-1133">Transmembrane helix</keyword>
<comment type="caution">
    <text evidence="2">The sequence shown here is derived from an EMBL/GenBank/DDBJ whole genome shotgun (WGS) entry which is preliminary data.</text>
</comment>
<protein>
    <submittedName>
        <fullName evidence="2">Uncharacterized protein</fullName>
    </submittedName>
</protein>
<reference evidence="3" key="1">
    <citation type="journal article" date="2018" name="Front. Microbiol.">
        <title>Genome-Based Analysis Reveals the Taxonomy and Diversity of the Family Idiomarinaceae.</title>
        <authorList>
            <person name="Liu Y."/>
            <person name="Lai Q."/>
            <person name="Shao Z."/>
        </authorList>
    </citation>
    <scope>NUCLEOTIDE SEQUENCE [LARGE SCALE GENOMIC DNA]</scope>
    <source>
        <strain evidence="3">R22</strain>
    </source>
</reference>
<gene>
    <name evidence="2" type="ORF">CWI78_06685</name>
</gene>
<evidence type="ECO:0000313" key="3">
    <source>
        <dbReference type="Proteomes" id="UP000288058"/>
    </source>
</evidence>
<dbReference type="EMBL" id="PIQC01000004">
    <property type="protein sequence ID" value="RUO69605.1"/>
    <property type="molecule type" value="Genomic_DNA"/>
</dbReference>
<evidence type="ECO:0000256" key="1">
    <source>
        <dbReference type="SAM" id="Phobius"/>
    </source>
</evidence>
<dbReference type="Proteomes" id="UP000288058">
    <property type="component" value="Unassembled WGS sequence"/>
</dbReference>
<accession>A0A432Z0C1</accession>
<dbReference type="AlphaFoldDB" id="A0A432Z0C1"/>
<name>A0A432Z0C1_9GAMM</name>
<organism evidence="2 3">
    <name type="scientific">Idiomarina ramblicola</name>
    <dbReference type="NCBI Taxonomy" id="263724"/>
    <lineage>
        <taxon>Bacteria</taxon>
        <taxon>Pseudomonadati</taxon>
        <taxon>Pseudomonadota</taxon>
        <taxon>Gammaproteobacteria</taxon>
        <taxon>Alteromonadales</taxon>
        <taxon>Idiomarinaceae</taxon>
        <taxon>Idiomarina</taxon>
    </lineage>
</organism>
<feature type="transmembrane region" description="Helical" evidence="1">
    <location>
        <begin position="42"/>
        <end position="64"/>
    </location>
</feature>
<proteinExistence type="predicted"/>